<proteinExistence type="predicted"/>
<organism evidence="1 2">
    <name type="scientific">Patiriisocius marinus</name>
    <dbReference type="NCBI Taxonomy" id="1397112"/>
    <lineage>
        <taxon>Bacteria</taxon>
        <taxon>Pseudomonadati</taxon>
        <taxon>Bacteroidota</taxon>
        <taxon>Flavobacteriia</taxon>
        <taxon>Flavobacteriales</taxon>
        <taxon>Flavobacteriaceae</taxon>
        <taxon>Patiriisocius</taxon>
    </lineage>
</organism>
<accession>A0A5J4IZF1</accession>
<name>A0A5J4IZF1_9FLAO</name>
<gene>
    <name evidence="1" type="ORF">ULMA_10390</name>
</gene>
<sequence>MFVISSCSLNDDNSIVINDALLVKSISTNGVLTESFVYDDNDHLITRLGSYELGATRIEFEYEENLITYNYYNDQNELVRSLENHLEGGVFTRLDEIDVNTGDVFAYRLYATNSSTCNLDSVTYFDENQEQYLNIEFDYSDQNCSAEILLIDSNPDNRSRNITVNDGKNSAIKSLGYAFYDTVFAHNRLSYTNYNDANEVIPEISYSNEFTYNELDYPITETRTYGDERIVVYSYDYY</sequence>
<comment type="caution">
    <text evidence="1">The sequence shown here is derived from an EMBL/GenBank/DDBJ whole genome shotgun (WGS) entry which is preliminary data.</text>
</comment>
<dbReference type="Proteomes" id="UP000326509">
    <property type="component" value="Unassembled WGS sequence"/>
</dbReference>
<reference evidence="1 2" key="1">
    <citation type="submission" date="2019-08" db="EMBL/GenBank/DDBJ databases">
        <title>Draft genome sequence of Ulvibacter marinus type strain NBRC 109484.</title>
        <authorList>
            <person name="Kawano K."/>
            <person name="Ushijima N."/>
            <person name="Kihara M."/>
            <person name="Itoh H."/>
        </authorList>
    </citation>
    <scope>NUCLEOTIDE SEQUENCE [LARGE SCALE GENOMIC DNA]</scope>
    <source>
        <strain evidence="1 2">NBRC 109484</strain>
    </source>
</reference>
<dbReference type="AlphaFoldDB" id="A0A5J4IZF1"/>
<keyword evidence="2" id="KW-1185">Reference proteome</keyword>
<dbReference type="EMBL" id="BKCG01000002">
    <property type="protein sequence ID" value="GER58931.1"/>
    <property type="molecule type" value="Genomic_DNA"/>
</dbReference>
<protein>
    <submittedName>
        <fullName evidence="1">Uncharacterized protein</fullName>
    </submittedName>
</protein>
<evidence type="ECO:0000313" key="1">
    <source>
        <dbReference type="EMBL" id="GER58931.1"/>
    </source>
</evidence>
<evidence type="ECO:0000313" key="2">
    <source>
        <dbReference type="Proteomes" id="UP000326509"/>
    </source>
</evidence>